<accession>X0V086</accession>
<comment type="caution">
    <text evidence="1">The sequence shown here is derived from an EMBL/GenBank/DDBJ whole genome shotgun (WGS) entry which is preliminary data.</text>
</comment>
<organism evidence="1">
    <name type="scientific">marine sediment metagenome</name>
    <dbReference type="NCBI Taxonomy" id="412755"/>
    <lineage>
        <taxon>unclassified sequences</taxon>
        <taxon>metagenomes</taxon>
        <taxon>ecological metagenomes</taxon>
    </lineage>
</organism>
<feature type="non-terminal residue" evidence="1">
    <location>
        <position position="108"/>
    </location>
</feature>
<name>X0V086_9ZZZZ</name>
<evidence type="ECO:0000313" key="1">
    <source>
        <dbReference type="EMBL" id="GAG11499.1"/>
    </source>
</evidence>
<reference evidence="1" key="1">
    <citation type="journal article" date="2014" name="Front. Microbiol.">
        <title>High frequency of phylogenetically diverse reductive dehalogenase-homologous genes in deep subseafloor sedimentary metagenomes.</title>
        <authorList>
            <person name="Kawai M."/>
            <person name="Futagami T."/>
            <person name="Toyoda A."/>
            <person name="Takaki Y."/>
            <person name="Nishi S."/>
            <person name="Hori S."/>
            <person name="Arai W."/>
            <person name="Tsubouchi T."/>
            <person name="Morono Y."/>
            <person name="Uchiyama I."/>
            <person name="Ito T."/>
            <person name="Fujiyama A."/>
            <person name="Inagaki F."/>
            <person name="Takami H."/>
        </authorList>
    </citation>
    <scope>NUCLEOTIDE SEQUENCE</scope>
    <source>
        <strain evidence="1">Expedition CK06-06</strain>
    </source>
</reference>
<dbReference type="EMBL" id="BARS01023436">
    <property type="protein sequence ID" value="GAG11499.1"/>
    <property type="molecule type" value="Genomic_DNA"/>
</dbReference>
<dbReference type="AlphaFoldDB" id="X0V086"/>
<protein>
    <submittedName>
        <fullName evidence="1">Uncharacterized protein</fullName>
    </submittedName>
</protein>
<gene>
    <name evidence="1" type="ORF">S01H1_37315</name>
</gene>
<proteinExistence type="predicted"/>
<sequence>MIGRSRTLLAVATLLAVGTHAAVAQTVTYEQKDGINYRVTRNTVQRPVIQTEMQERQQTVYREQITTETRDTYRTYQTPVTEHQWVTKMHGRWNPFVQPYFTQHYVPT</sequence>